<keyword evidence="2" id="KW-1185">Reference proteome</keyword>
<evidence type="ECO:0000313" key="1">
    <source>
        <dbReference type="EMBL" id="NMP25245.1"/>
    </source>
</evidence>
<sequence>MSEDRLTIEWHDDGLALWVRAWVKGVQPLDRFRARLRDSYYLIKEVGIAVEDIDHAEVRKGYGRYVPHQHVIIGDQPGRGAFPVTWAEWEM</sequence>
<dbReference type="Proteomes" id="UP000533476">
    <property type="component" value="Unassembled WGS sequence"/>
</dbReference>
<comment type="caution">
    <text evidence="1">The sequence shown here is derived from an EMBL/GenBank/DDBJ whole genome shotgun (WGS) entry which is preliminary data.</text>
</comment>
<dbReference type="AlphaFoldDB" id="A0A7Y0LA42"/>
<gene>
    <name evidence="1" type="ORF">HIJ39_23430</name>
</gene>
<proteinExistence type="predicted"/>
<protein>
    <submittedName>
        <fullName evidence="1">Uncharacterized protein</fullName>
    </submittedName>
</protein>
<reference evidence="1 2" key="1">
    <citation type="submission" date="2020-04" db="EMBL/GenBank/DDBJ databases">
        <authorList>
            <person name="Zhang R."/>
            <person name="Schippers A."/>
        </authorList>
    </citation>
    <scope>NUCLEOTIDE SEQUENCE [LARGE SCALE GENOMIC DNA]</scope>
    <source>
        <strain evidence="1 2">DSM 109850</strain>
    </source>
</reference>
<accession>A0A7Y0LA42</accession>
<dbReference type="EMBL" id="JABBVZ010000350">
    <property type="protein sequence ID" value="NMP25245.1"/>
    <property type="molecule type" value="Genomic_DNA"/>
</dbReference>
<name>A0A7Y0LA42_9FIRM</name>
<organism evidence="1 2">
    <name type="scientific">Sulfobacillus harzensis</name>
    <dbReference type="NCBI Taxonomy" id="2729629"/>
    <lineage>
        <taxon>Bacteria</taxon>
        <taxon>Bacillati</taxon>
        <taxon>Bacillota</taxon>
        <taxon>Clostridia</taxon>
        <taxon>Eubacteriales</taxon>
        <taxon>Clostridiales Family XVII. Incertae Sedis</taxon>
        <taxon>Sulfobacillus</taxon>
    </lineage>
</organism>
<evidence type="ECO:0000313" key="2">
    <source>
        <dbReference type="Proteomes" id="UP000533476"/>
    </source>
</evidence>